<dbReference type="InterPro" id="IPR003819">
    <property type="entry name" value="TauD/TfdA-like"/>
</dbReference>
<feature type="region of interest" description="Disordered" evidence="2">
    <location>
        <begin position="22"/>
        <end position="50"/>
    </location>
</feature>
<dbReference type="GO" id="GO:0016491">
    <property type="term" value="F:oxidoreductase activity"/>
    <property type="evidence" value="ECO:0007669"/>
    <property type="project" value="UniProtKB-KW"/>
</dbReference>
<dbReference type="InterPro" id="IPR007817">
    <property type="entry name" value="Isocyanide_synthase_DIT1"/>
</dbReference>
<dbReference type="Gene3D" id="3.60.130.10">
    <property type="entry name" value="Clavaminate synthase-like"/>
    <property type="match status" value="1"/>
</dbReference>
<protein>
    <submittedName>
        <fullName evidence="4">Clavaminate synthase-like protein</fullName>
    </submittedName>
</protein>
<dbReference type="HOGENOM" id="CLU_015940_0_0_1"/>
<dbReference type="Proteomes" id="UP000016931">
    <property type="component" value="Unassembled WGS sequence"/>
</dbReference>
<reference evidence="4 5" key="1">
    <citation type="journal article" date="2012" name="PLoS Pathog.">
        <title>Diverse lifestyles and strategies of plant pathogenesis encoded in the genomes of eighteen Dothideomycetes fungi.</title>
        <authorList>
            <person name="Ohm R.A."/>
            <person name="Feau N."/>
            <person name="Henrissat B."/>
            <person name="Schoch C.L."/>
            <person name="Horwitz B.A."/>
            <person name="Barry K.W."/>
            <person name="Condon B.J."/>
            <person name="Copeland A.C."/>
            <person name="Dhillon B."/>
            <person name="Glaser F."/>
            <person name="Hesse C.N."/>
            <person name="Kosti I."/>
            <person name="LaButti K."/>
            <person name="Lindquist E.A."/>
            <person name="Lucas S."/>
            <person name="Salamov A.A."/>
            <person name="Bradshaw R.E."/>
            <person name="Ciuffetti L."/>
            <person name="Hamelin R.C."/>
            <person name="Kema G.H.J."/>
            <person name="Lawrence C."/>
            <person name="Scott J.A."/>
            <person name="Spatafora J.W."/>
            <person name="Turgeon B.G."/>
            <person name="de Wit P.J.G.M."/>
            <person name="Zhong S."/>
            <person name="Goodwin S.B."/>
            <person name="Grigoriev I.V."/>
        </authorList>
    </citation>
    <scope>NUCLEOTIDE SEQUENCE [LARGE SCALE GENOMIC DNA]</scope>
    <source>
        <strain evidence="4 5">SO2202</strain>
    </source>
</reference>
<organism evidence="4 5">
    <name type="scientific">Sphaerulina musiva (strain SO2202)</name>
    <name type="common">Poplar stem canker fungus</name>
    <name type="synonym">Septoria musiva</name>
    <dbReference type="NCBI Taxonomy" id="692275"/>
    <lineage>
        <taxon>Eukaryota</taxon>
        <taxon>Fungi</taxon>
        <taxon>Dikarya</taxon>
        <taxon>Ascomycota</taxon>
        <taxon>Pezizomycotina</taxon>
        <taxon>Dothideomycetes</taxon>
        <taxon>Dothideomycetidae</taxon>
        <taxon>Mycosphaerellales</taxon>
        <taxon>Mycosphaerellaceae</taxon>
        <taxon>Sphaerulina</taxon>
    </lineage>
</organism>
<evidence type="ECO:0000313" key="5">
    <source>
        <dbReference type="Proteomes" id="UP000016931"/>
    </source>
</evidence>
<evidence type="ECO:0000313" key="4">
    <source>
        <dbReference type="EMBL" id="EMF11229.1"/>
    </source>
</evidence>
<dbReference type="AlphaFoldDB" id="M3BV75"/>
<keyword evidence="1" id="KW-0560">Oxidoreductase</keyword>
<name>M3BV75_SPHMS</name>
<dbReference type="GeneID" id="27903159"/>
<dbReference type="RefSeq" id="XP_016759350.1">
    <property type="nucleotide sequence ID" value="XM_016906022.1"/>
</dbReference>
<dbReference type="eggNOG" id="ENOG502RNZ1">
    <property type="taxonomic scope" value="Eukaryota"/>
</dbReference>
<feature type="domain" description="TauD/TfdA-like" evidence="3">
    <location>
        <begin position="504"/>
        <end position="664"/>
    </location>
</feature>
<dbReference type="OrthoDB" id="429813at2759"/>
<dbReference type="EMBL" id="KB456266">
    <property type="protein sequence ID" value="EMF11229.1"/>
    <property type="molecule type" value="Genomic_DNA"/>
</dbReference>
<dbReference type="Pfam" id="PF02668">
    <property type="entry name" value="TauD"/>
    <property type="match status" value="1"/>
</dbReference>
<dbReference type="STRING" id="692275.M3BV75"/>
<dbReference type="PANTHER" id="PTHR37285:SF5">
    <property type="entry name" value="SPORE WALL MATURATION PROTEIN DIT1"/>
    <property type="match status" value="1"/>
</dbReference>
<gene>
    <name evidence="4" type="ORF">SEPMUDRAFT_150211</name>
</gene>
<accession>M3BV75</accession>
<sequence>MPGRSISVDERDIEVEAPRAPLKAVSHATPSEAAHEVKPTTTETLVDGPTDDNRALASRIFAIIKRYKLRPNEEEVPEANARFIDQISAKISASEPILMCLPAFPFKSPNTSLKVLGTLPDKAEEFALAHMNGMCAAITQIYTPGAGLMIISDGLVYNDLLGVPDSSVWAYGETLRSMAVEKGFNHIQFSRLKDLAHINIPDQLDQIKYISNATNFRHALLSQFGNPNFDASAKIHEDDDTCLTYRGYIKFLMTDLQDVYPVGTSMSKSQYKKGVEYVAKQMLFRGDAFASAVKATFSHYIRLSIHPSNASSDKKISISPLPTDTSFSTPWHCCIAFRLDGTTTTGHRADFEADDRYELVHENGKPSFFREKTDLLSWGQERGGIDCEPLYPAGLMIRPRAGANALSIKDVDGPKLRALAQLNSPVILRDFAQTRDRELFVQKSYDLGAPTSWKFGLVLEVKDAGSDSRGLNNVLSAEWMPYHYDGLFKTEKRSLPDGSEELVSTPPRFQLFTSVTKSPPNTGYTLFSSSTLVFRHLPKDLPVERLRNLTWNVSTASFNATKLRGLPLVVDHPATGQPCLRFHEPWPQSRTAFEPTHIEIENAGDDEKWDSEAICNALTDVLHDRRVAYWHSWQKGDLLVSDNILAHHTRSDFNAGSDRELWRIHFD</sequence>
<dbReference type="InterPro" id="IPR042098">
    <property type="entry name" value="TauD-like_sf"/>
</dbReference>
<evidence type="ECO:0000259" key="3">
    <source>
        <dbReference type="Pfam" id="PF02668"/>
    </source>
</evidence>
<dbReference type="Pfam" id="PF05141">
    <property type="entry name" value="DIT1_PvcA"/>
    <property type="match status" value="1"/>
</dbReference>
<dbReference type="SUPFAM" id="SSF51197">
    <property type="entry name" value="Clavaminate synthase-like"/>
    <property type="match status" value="1"/>
</dbReference>
<dbReference type="OMA" id="WAYGETL"/>
<proteinExistence type="predicted"/>
<evidence type="ECO:0000256" key="1">
    <source>
        <dbReference type="ARBA" id="ARBA00023002"/>
    </source>
</evidence>
<dbReference type="PANTHER" id="PTHR37285">
    <property type="entry name" value="SPORE WALL MATURATION PROTEIN DIT1"/>
    <property type="match status" value="1"/>
</dbReference>
<evidence type="ECO:0000256" key="2">
    <source>
        <dbReference type="SAM" id="MobiDB-lite"/>
    </source>
</evidence>
<keyword evidence="5" id="KW-1185">Reference proteome</keyword>